<dbReference type="Proteomes" id="UP000199093">
    <property type="component" value="Unassembled WGS sequence"/>
</dbReference>
<gene>
    <name evidence="1" type="ORF">SAMN04487993_10652</name>
</gene>
<protein>
    <recommendedName>
        <fullName evidence="3">GIY-YIG domain-containing protein</fullName>
    </recommendedName>
</protein>
<dbReference type="EMBL" id="FNEJ01000065">
    <property type="protein sequence ID" value="SDJ60533.1"/>
    <property type="molecule type" value="Genomic_DNA"/>
</dbReference>
<accession>A0A1G8V3C6</accession>
<keyword evidence="2" id="KW-1185">Reference proteome</keyword>
<evidence type="ECO:0000313" key="2">
    <source>
        <dbReference type="Proteomes" id="UP000199093"/>
    </source>
</evidence>
<evidence type="ECO:0008006" key="3">
    <source>
        <dbReference type="Google" id="ProtNLM"/>
    </source>
</evidence>
<organism evidence="1 2">
    <name type="scientific">Salipiger marinus</name>
    <dbReference type="NCBI Taxonomy" id="555512"/>
    <lineage>
        <taxon>Bacteria</taxon>
        <taxon>Pseudomonadati</taxon>
        <taxon>Pseudomonadota</taxon>
        <taxon>Alphaproteobacteria</taxon>
        <taxon>Rhodobacterales</taxon>
        <taxon>Roseobacteraceae</taxon>
        <taxon>Salipiger</taxon>
    </lineage>
</organism>
<proteinExistence type="predicted"/>
<reference evidence="1 2" key="1">
    <citation type="submission" date="2016-10" db="EMBL/GenBank/DDBJ databases">
        <authorList>
            <person name="de Groot N.N."/>
        </authorList>
    </citation>
    <scope>NUCLEOTIDE SEQUENCE [LARGE SCALE GENOMIC DNA]</scope>
    <source>
        <strain evidence="1 2">DSM 26424</strain>
    </source>
</reference>
<dbReference type="AlphaFoldDB" id="A0A1G8V3C6"/>
<evidence type="ECO:0000313" key="1">
    <source>
        <dbReference type="EMBL" id="SDJ60533.1"/>
    </source>
</evidence>
<sequence>MHYNSLCPDQSLLVGEKSISPSQLGEVRDLVEIVEPIELSLHQKTWRGPPYGTAGIYAFLRQGRPCLRIYVGVSWEDLLERIRKQRYQRRWADFVLFFELPGLLRSTLESLESRLLALGQRWLPNAVWDNIKGVTVGAASPDWRGPFDLDRLARKVFGYIWSRARYSHEAASRLVLTPTHQMGDPSGRLYGLLHQKAGGWCYLLPKSRISVLCPNYRAMKRESAAHEVLSKHYCEGKICWKGSCLSRPAGFVVSEAIPFRSQAAAAEFLFAGQAEDDKWAKT</sequence>
<name>A0A1G8V3C6_9RHOB</name>